<name>A0AAP0KFR0_9MAGN</name>
<keyword evidence="1" id="KW-0812">Transmembrane</keyword>
<keyword evidence="1" id="KW-0472">Membrane</keyword>
<evidence type="ECO:0000313" key="3">
    <source>
        <dbReference type="Proteomes" id="UP001420932"/>
    </source>
</evidence>
<sequence length="145" mass="16145">MLHFPALDGFDQEPDSAPAHVIDHVVSPTDIINDVNHASVTPVTVPSIVPHVEVDTTVPHIEVDTAILPAAVDSEPIMVDYNPIALRLTYYSPTFLSSMILSLTLFMFLFHHHYQCHLLHLHQLILVVSSHHGSIYSFSCVCFSH</sequence>
<gene>
    <name evidence="2" type="ORF">Syun_010050</name>
</gene>
<keyword evidence="1" id="KW-1133">Transmembrane helix</keyword>
<evidence type="ECO:0000256" key="1">
    <source>
        <dbReference type="SAM" id="Phobius"/>
    </source>
</evidence>
<keyword evidence="3" id="KW-1185">Reference proteome</keyword>
<comment type="caution">
    <text evidence="2">The sequence shown here is derived from an EMBL/GenBank/DDBJ whole genome shotgun (WGS) entry which is preliminary data.</text>
</comment>
<proteinExistence type="predicted"/>
<protein>
    <submittedName>
        <fullName evidence="2">Uncharacterized protein</fullName>
    </submittedName>
</protein>
<dbReference type="EMBL" id="JBBNAF010000004">
    <property type="protein sequence ID" value="KAK9151741.1"/>
    <property type="molecule type" value="Genomic_DNA"/>
</dbReference>
<organism evidence="2 3">
    <name type="scientific">Stephania yunnanensis</name>
    <dbReference type="NCBI Taxonomy" id="152371"/>
    <lineage>
        <taxon>Eukaryota</taxon>
        <taxon>Viridiplantae</taxon>
        <taxon>Streptophyta</taxon>
        <taxon>Embryophyta</taxon>
        <taxon>Tracheophyta</taxon>
        <taxon>Spermatophyta</taxon>
        <taxon>Magnoliopsida</taxon>
        <taxon>Ranunculales</taxon>
        <taxon>Menispermaceae</taxon>
        <taxon>Menispermoideae</taxon>
        <taxon>Cissampelideae</taxon>
        <taxon>Stephania</taxon>
    </lineage>
</organism>
<accession>A0AAP0KFR0</accession>
<evidence type="ECO:0000313" key="2">
    <source>
        <dbReference type="EMBL" id="KAK9151741.1"/>
    </source>
</evidence>
<dbReference type="Proteomes" id="UP001420932">
    <property type="component" value="Unassembled WGS sequence"/>
</dbReference>
<reference evidence="2 3" key="1">
    <citation type="submission" date="2024-01" db="EMBL/GenBank/DDBJ databases">
        <title>Genome assemblies of Stephania.</title>
        <authorList>
            <person name="Yang L."/>
        </authorList>
    </citation>
    <scope>NUCLEOTIDE SEQUENCE [LARGE SCALE GENOMIC DNA]</scope>
    <source>
        <strain evidence="2">YNDBR</strain>
        <tissue evidence="2">Leaf</tissue>
    </source>
</reference>
<dbReference type="AlphaFoldDB" id="A0AAP0KFR0"/>
<feature type="transmembrane region" description="Helical" evidence="1">
    <location>
        <begin position="90"/>
        <end position="110"/>
    </location>
</feature>